<accession>A0A8X6T2H5</accession>
<dbReference type="Proteomes" id="UP000887159">
    <property type="component" value="Unassembled WGS sequence"/>
</dbReference>
<protein>
    <submittedName>
        <fullName evidence="1">Transposable element Tcb1 transposase</fullName>
    </submittedName>
</protein>
<name>A0A8X6T2H5_TRICX</name>
<proteinExistence type="predicted"/>
<dbReference type="EMBL" id="BMAU01021359">
    <property type="protein sequence ID" value="GFY22078.1"/>
    <property type="molecule type" value="Genomic_DNA"/>
</dbReference>
<dbReference type="AlphaFoldDB" id="A0A8X6T2H5"/>
<organism evidence="1 2">
    <name type="scientific">Trichonephila clavipes</name>
    <name type="common">Golden silk orbweaver</name>
    <name type="synonym">Nephila clavipes</name>
    <dbReference type="NCBI Taxonomy" id="2585209"/>
    <lineage>
        <taxon>Eukaryota</taxon>
        <taxon>Metazoa</taxon>
        <taxon>Ecdysozoa</taxon>
        <taxon>Arthropoda</taxon>
        <taxon>Chelicerata</taxon>
        <taxon>Arachnida</taxon>
        <taxon>Araneae</taxon>
        <taxon>Araneomorphae</taxon>
        <taxon>Entelegynae</taxon>
        <taxon>Araneoidea</taxon>
        <taxon>Nephilidae</taxon>
        <taxon>Trichonephila</taxon>
    </lineage>
</organism>
<keyword evidence="2" id="KW-1185">Reference proteome</keyword>
<gene>
    <name evidence="1" type="primary">NCL1_17827</name>
    <name evidence="1" type="ORF">TNCV_3297221</name>
</gene>
<evidence type="ECO:0000313" key="2">
    <source>
        <dbReference type="Proteomes" id="UP000887159"/>
    </source>
</evidence>
<sequence length="126" mass="14457">MKLSNHMCYHSCNGTQDPFLARQCWASRGKGVTRLSSHCYYPSLACPIPRFVSNQAYLGSFGTVNCVSHEFERTRGKVTANMERDVSRHHTELVCLNARSYRIMHSRQMGFNSILILRSFAFFSKI</sequence>
<reference evidence="1" key="1">
    <citation type="submission" date="2020-08" db="EMBL/GenBank/DDBJ databases">
        <title>Multicomponent nature underlies the extraordinary mechanical properties of spider dragline silk.</title>
        <authorList>
            <person name="Kono N."/>
            <person name="Nakamura H."/>
            <person name="Mori M."/>
            <person name="Yoshida Y."/>
            <person name="Ohtoshi R."/>
            <person name="Malay A.D."/>
            <person name="Moran D.A.P."/>
            <person name="Tomita M."/>
            <person name="Numata K."/>
            <person name="Arakawa K."/>
        </authorList>
    </citation>
    <scope>NUCLEOTIDE SEQUENCE</scope>
</reference>
<comment type="caution">
    <text evidence="1">The sequence shown here is derived from an EMBL/GenBank/DDBJ whole genome shotgun (WGS) entry which is preliminary data.</text>
</comment>
<evidence type="ECO:0000313" key="1">
    <source>
        <dbReference type="EMBL" id="GFY22078.1"/>
    </source>
</evidence>